<evidence type="ECO:0000259" key="3">
    <source>
        <dbReference type="PROSITE" id="PS50279"/>
    </source>
</evidence>
<evidence type="ECO:0000313" key="5">
    <source>
        <dbReference type="EMBL" id="CAK8675567.1"/>
    </source>
</evidence>
<dbReference type="PROSITE" id="PS50279">
    <property type="entry name" value="BPTI_KUNITZ_2"/>
    <property type="match status" value="1"/>
</dbReference>
<name>A0ABP0F797_CLALP</name>
<protein>
    <recommendedName>
        <fullName evidence="7">BPTI/Kunitz inhibitor domain-containing protein</fullName>
    </recommendedName>
</protein>
<dbReference type="InterPro" id="IPR000519">
    <property type="entry name" value="P_trefoil_dom"/>
</dbReference>
<reference evidence="5 6" key="1">
    <citation type="submission" date="2024-02" db="EMBL/GenBank/DDBJ databases">
        <authorList>
            <person name="Daric V."/>
            <person name="Darras S."/>
        </authorList>
    </citation>
    <scope>NUCLEOTIDE SEQUENCE [LARGE SCALE GENOMIC DNA]</scope>
</reference>
<evidence type="ECO:0000259" key="4">
    <source>
        <dbReference type="PROSITE" id="PS51448"/>
    </source>
</evidence>
<feature type="domain" description="P-type" evidence="4">
    <location>
        <begin position="119"/>
        <end position="164"/>
    </location>
</feature>
<evidence type="ECO:0000256" key="2">
    <source>
        <dbReference type="SAM" id="SignalP"/>
    </source>
</evidence>
<accession>A0ABP0F797</accession>
<comment type="caution">
    <text evidence="1">Lacks conserved residue(s) required for the propagation of feature annotation.</text>
</comment>
<evidence type="ECO:0008006" key="7">
    <source>
        <dbReference type="Google" id="ProtNLM"/>
    </source>
</evidence>
<dbReference type="EMBL" id="CAWYQH010000024">
    <property type="protein sequence ID" value="CAK8675567.1"/>
    <property type="molecule type" value="Genomic_DNA"/>
</dbReference>
<sequence length="279" mass="32116">MRKVFSMSMNILIFLVLAIFSFSEKATAECTANIPPEPPKWCMKMPTKGPCRADHRRYRYNATSDECEFFVWGGCFDENSQNIFRRKEECEDVCKRNPVDRQAYRNSFMSCKFQANLGRECSIDSFDDFISVRNCIDLPSPDINRTQCVSRGCCWSFGSCYQKENAFVESDCLIRYLSDSRFVGKIVFQADRNYPTDWVGLLKFNVSIPGGLCILRDRQRPSGVGLATQAFEERTKFLLPALRPLYPGQNTVIMFSGSFDACQFSKQRCEYINLPEPED</sequence>
<dbReference type="Gene3D" id="4.10.410.10">
    <property type="entry name" value="Pancreatic trypsin inhibitor Kunitz domain"/>
    <property type="match status" value="1"/>
</dbReference>
<dbReference type="PROSITE" id="PS51448">
    <property type="entry name" value="P_TREFOIL_2"/>
    <property type="match status" value="1"/>
</dbReference>
<dbReference type="SUPFAM" id="SSF57362">
    <property type="entry name" value="BPTI-like"/>
    <property type="match status" value="1"/>
</dbReference>
<dbReference type="Proteomes" id="UP001642483">
    <property type="component" value="Unassembled WGS sequence"/>
</dbReference>
<proteinExistence type="predicted"/>
<dbReference type="InterPro" id="IPR002223">
    <property type="entry name" value="Kunitz_BPTI"/>
</dbReference>
<evidence type="ECO:0000256" key="1">
    <source>
        <dbReference type="PROSITE-ProRule" id="PRU00779"/>
    </source>
</evidence>
<feature type="signal peptide" evidence="2">
    <location>
        <begin position="1"/>
        <end position="28"/>
    </location>
</feature>
<gene>
    <name evidence="5" type="ORF">CVLEPA_LOCUS5133</name>
</gene>
<feature type="chain" id="PRO_5045903908" description="BPTI/Kunitz inhibitor domain-containing protein" evidence="2">
    <location>
        <begin position="29"/>
        <end position="279"/>
    </location>
</feature>
<dbReference type="Pfam" id="PF00014">
    <property type="entry name" value="Kunitz_BPTI"/>
    <property type="match status" value="1"/>
</dbReference>
<keyword evidence="2" id="KW-0732">Signal</keyword>
<feature type="domain" description="BPTI/Kunitz inhibitor" evidence="3">
    <location>
        <begin position="42"/>
        <end position="94"/>
    </location>
</feature>
<keyword evidence="6" id="KW-1185">Reference proteome</keyword>
<dbReference type="SMART" id="SM00131">
    <property type="entry name" value="KU"/>
    <property type="match status" value="1"/>
</dbReference>
<comment type="caution">
    <text evidence="5">The sequence shown here is derived from an EMBL/GenBank/DDBJ whole genome shotgun (WGS) entry which is preliminary data.</text>
</comment>
<organism evidence="5 6">
    <name type="scientific">Clavelina lepadiformis</name>
    <name type="common">Light-bulb sea squirt</name>
    <name type="synonym">Ascidia lepadiformis</name>
    <dbReference type="NCBI Taxonomy" id="159417"/>
    <lineage>
        <taxon>Eukaryota</taxon>
        <taxon>Metazoa</taxon>
        <taxon>Chordata</taxon>
        <taxon>Tunicata</taxon>
        <taxon>Ascidiacea</taxon>
        <taxon>Aplousobranchia</taxon>
        <taxon>Clavelinidae</taxon>
        <taxon>Clavelina</taxon>
    </lineage>
</organism>
<evidence type="ECO:0000313" key="6">
    <source>
        <dbReference type="Proteomes" id="UP001642483"/>
    </source>
</evidence>
<dbReference type="InterPro" id="IPR036880">
    <property type="entry name" value="Kunitz_BPTI_sf"/>
</dbReference>